<dbReference type="EC" id="4.3.1.17" evidence="4"/>
<dbReference type="PANTHER" id="PTHR48078">
    <property type="entry name" value="THREONINE DEHYDRATASE, MITOCHONDRIAL-RELATED"/>
    <property type="match status" value="1"/>
</dbReference>
<dbReference type="Gene3D" id="3.40.50.1100">
    <property type="match status" value="2"/>
</dbReference>
<sequence>MAAGAAAALHLNTPLLRAAPGLFPQPEVWLKMDALQPCGSFKLRGVGRLVQQAAADGAREIVCASGGNAGFAAAFAARSLALPVTIVLPETSSAAVADKIAAHGASVLRHGAVWDEAHQFASALAEQRGAAYVHPFDHPLLWEGHATLIDEVCAAGLDFDCVVTAVGGGGLFAGIVDGLRRNGRAEVPVVAVETLGAESLHQSLNAGELITLPAITSIATSLGARRVAQAAFERARSHPTISLTVSDAEATAACVRFADAHRVMVEPACGAALAALTVHEAALARFQRPLIEVCGGIAVSLASLSNWTMPA</sequence>
<dbReference type="RefSeq" id="WP_315650306.1">
    <property type="nucleotide sequence ID" value="NZ_JAVXZY010000003.1"/>
</dbReference>
<keyword evidence="6" id="KW-0456">Lyase</keyword>
<dbReference type="InterPro" id="IPR036052">
    <property type="entry name" value="TrpB-like_PALP_sf"/>
</dbReference>
<dbReference type="Proteomes" id="UP001246372">
    <property type="component" value="Unassembled WGS sequence"/>
</dbReference>
<gene>
    <name evidence="9" type="ORF">RQP53_10770</name>
</gene>
<evidence type="ECO:0000256" key="3">
    <source>
        <dbReference type="ARBA" id="ARBA00010869"/>
    </source>
</evidence>
<comment type="cofactor">
    <cofactor evidence="1">
        <name>pyridoxal 5'-phosphate</name>
        <dbReference type="ChEBI" id="CHEBI:597326"/>
    </cofactor>
</comment>
<evidence type="ECO:0000259" key="8">
    <source>
        <dbReference type="Pfam" id="PF00291"/>
    </source>
</evidence>
<evidence type="ECO:0000256" key="1">
    <source>
        <dbReference type="ARBA" id="ARBA00001933"/>
    </source>
</evidence>
<name>A0ABU3PBV3_9BURK</name>
<evidence type="ECO:0000313" key="10">
    <source>
        <dbReference type="Proteomes" id="UP001246372"/>
    </source>
</evidence>
<dbReference type="InterPro" id="IPR001926">
    <property type="entry name" value="TrpB-like_PALP"/>
</dbReference>
<dbReference type="InterPro" id="IPR050147">
    <property type="entry name" value="Ser/Thr_Dehydratase"/>
</dbReference>
<accession>A0ABU3PBV3</accession>
<organism evidence="9 10">
    <name type="scientific">Roseateles aquae</name>
    <dbReference type="NCBI Taxonomy" id="3077235"/>
    <lineage>
        <taxon>Bacteria</taxon>
        <taxon>Pseudomonadati</taxon>
        <taxon>Pseudomonadota</taxon>
        <taxon>Betaproteobacteria</taxon>
        <taxon>Burkholderiales</taxon>
        <taxon>Sphaerotilaceae</taxon>
        <taxon>Roseateles</taxon>
    </lineage>
</organism>
<dbReference type="SUPFAM" id="SSF53686">
    <property type="entry name" value="Tryptophan synthase beta subunit-like PLP-dependent enzymes"/>
    <property type="match status" value="1"/>
</dbReference>
<evidence type="ECO:0000256" key="2">
    <source>
        <dbReference type="ARBA" id="ARBA00008639"/>
    </source>
</evidence>
<dbReference type="PANTHER" id="PTHR48078:SF2">
    <property type="entry name" value="CATABOLIC L-SERINE_THREONINE DEHYDRATASE"/>
    <property type="match status" value="1"/>
</dbReference>
<comment type="caution">
    <text evidence="9">The sequence shown here is derived from an EMBL/GenBank/DDBJ whole genome shotgun (WGS) entry which is preliminary data.</text>
</comment>
<dbReference type="InterPro" id="IPR027278">
    <property type="entry name" value="ACCD_DCysDesulf"/>
</dbReference>
<feature type="domain" description="Tryptophan synthase beta chain-like PALP" evidence="8">
    <location>
        <begin position="11"/>
        <end position="283"/>
    </location>
</feature>
<reference evidence="9" key="1">
    <citation type="submission" date="2023-09" db="EMBL/GenBank/DDBJ databases">
        <title>Paucibacter sp. APW11 Genome sequencing and assembly.</title>
        <authorList>
            <person name="Kim I."/>
        </authorList>
    </citation>
    <scope>NUCLEOTIDE SEQUENCE</scope>
    <source>
        <strain evidence="9">APW11</strain>
    </source>
</reference>
<keyword evidence="10" id="KW-1185">Reference proteome</keyword>
<comment type="similarity">
    <text evidence="3">Belongs to the serine/threonine dehydratase family.</text>
</comment>
<evidence type="ECO:0000256" key="5">
    <source>
        <dbReference type="ARBA" id="ARBA00022898"/>
    </source>
</evidence>
<protein>
    <recommendedName>
        <fullName evidence="4">L-serine ammonia-lyase</fullName>
        <ecNumber evidence="4">4.3.1.17</ecNumber>
    </recommendedName>
</protein>
<dbReference type="EMBL" id="JAVXZY010000003">
    <property type="protein sequence ID" value="MDT8999750.1"/>
    <property type="molecule type" value="Genomic_DNA"/>
</dbReference>
<comment type="catalytic activity">
    <reaction evidence="7">
        <text>L-serine = pyruvate + NH4(+)</text>
        <dbReference type="Rhea" id="RHEA:19169"/>
        <dbReference type="ChEBI" id="CHEBI:15361"/>
        <dbReference type="ChEBI" id="CHEBI:28938"/>
        <dbReference type="ChEBI" id="CHEBI:33384"/>
        <dbReference type="EC" id="4.3.1.17"/>
    </reaction>
</comment>
<dbReference type="PIRSF" id="PIRSF006278">
    <property type="entry name" value="ACCD_DCysDesulf"/>
    <property type="match status" value="1"/>
</dbReference>
<evidence type="ECO:0000256" key="7">
    <source>
        <dbReference type="ARBA" id="ARBA00049406"/>
    </source>
</evidence>
<evidence type="ECO:0000256" key="4">
    <source>
        <dbReference type="ARBA" id="ARBA00012093"/>
    </source>
</evidence>
<dbReference type="Pfam" id="PF00291">
    <property type="entry name" value="PALP"/>
    <property type="match status" value="1"/>
</dbReference>
<proteinExistence type="inferred from homology"/>
<comment type="similarity">
    <text evidence="2">Belongs to the ACC deaminase/D-cysteine desulfhydrase family.</text>
</comment>
<evidence type="ECO:0000313" key="9">
    <source>
        <dbReference type="EMBL" id="MDT8999750.1"/>
    </source>
</evidence>
<evidence type="ECO:0000256" key="6">
    <source>
        <dbReference type="ARBA" id="ARBA00023239"/>
    </source>
</evidence>
<keyword evidence="5" id="KW-0663">Pyridoxal phosphate</keyword>